<gene>
    <name evidence="1" type="ORF">WKI47_11150</name>
</gene>
<evidence type="ECO:0000313" key="2">
    <source>
        <dbReference type="Proteomes" id="UP001380953"/>
    </source>
</evidence>
<evidence type="ECO:0000313" key="1">
    <source>
        <dbReference type="EMBL" id="MEJ8304450.1"/>
    </source>
</evidence>
<name>A0ACC6PC21_9BACL</name>
<comment type="caution">
    <text evidence="1">The sequence shown here is derived from an EMBL/GenBank/DDBJ whole genome shotgun (WGS) entry which is preliminary data.</text>
</comment>
<reference evidence="1" key="1">
    <citation type="submission" date="2024-03" db="EMBL/GenBank/DDBJ databases">
        <title>Whole genome sequecning of epiphytes from Marcgravia umbellata leaves.</title>
        <authorList>
            <person name="Kumar G."/>
            <person name="Savka M.A."/>
        </authorList>
    </citation>
    <scope>NUCLEOTIDE SEQUENCE</scope>
    <source>
        <strain evidence="1">RIT_BL5</strain>
    </source>
</reference>
<proteinExistence type="predicted"/>
<protein>
    <submittedName>
        <fullName evidence="1">DUF6602 domain-containing protein</fullName>
    </submittedName>
</protein>
<dbReference type="Proteomes" id="UP001380953">
    <property type="component" value="Unassembled WGS sequence"/>
</dbReference>
<accession>A0ACC6PC21</accession>
<dbReference type="EMBL" id="JBBKAR010000033">
    <property type="protein sequence ID" value="MEJ8304450.1"/>
    <property type="molecule type" value="Genomic_DNA"/>
</dbReference>
<sequence length="338" mass="38945">MPEVSEVFTRIEKNYGRLNQMMSEEVDIASSHGTTTGNYREEMWLKLFRNIIPLKYSIAQGVIIIDSEGKRSKEVDIAVYDEAYTPYVFQHNTLKFIPIEAVVVAIECKSSSSSTTALEEWAKDIRKLKPSASGIARIVSGYATGITNTTQRRSRPILIFASNHVLVKDESLEKKKNELGVYFDFIILKQGDSHSEQDRKRFEVLVKNEQKTLGWWGKRLNEAESLEEEQEIKNEALVVIPNAVKKEPQEPKELNEEDKKKAEHRIKELSKQFEELHFKLEEDRNAISITNTLKQLEIPNNSLLSLNLQLNQLLMLINNPMMFPHFAYARVFQDIVKS</sequence>
<organism evidence="1 2">
    <name type="scientific">Saccharibacillus sacchari</name>
    <dbReference type="NCBI Taxonomy" id="456493"/>
    <lineage>
        <taxon>Bacteria</taxon>
        <taxon>Bacillati</taxon>
        <taxon>Bacillota</taxon>
        <taxon>Bacilli</taxon>
        <taxon>Bacillales</taxon>
        <taxon>Paenibacillaceae</taxon>
        <taxon>Saccharibacillus</taxon>
    </lineage>
</organism>
<keyword evidence="2" id="KW-1185">Reference proteome</keyword>